<evidence type="ECO:0000313" key="6">
    <source>
        <dbReference type="EMBL" id="KKB13043.1"/>
    </source>
</evidence>
<dbReference type="Proteomes" id="UP000033632">
    <property type="component" value="Unassembled WGS sequence"/>
</dbReference>
<evidence type="ECO:0000256" key="2">
    <source>
        <dbReference type="ARBA" id="ARBA00022723"/>
    </source>
</evidence>
<dbReference type="EMBL" id="JZEX01000052">
    <property type="protein sequence ID" value="KKB13043.1"/>
    <property type="molecule type" value="Genomic_DNA"/>
</dbReference>
<name>A0A0F5FW52_9HYPH</name>
<dbReference type="GO" id="GO:0005737">
    <property type="term" value="C:cytoplasm"/>
    <property type="evidence" value="ECO:0007669"/>
    <property type="project" value="TreeGrafter"/>
</dbReference>
<keyword evidence="2" id="KW-0479">Metal-binding</keyword>
<feature type="domain" description="Nudix hydrolase" evidence="5">
    <location>
        <begin position="12"/>
        <end position="143"/>
    </location>
</feature>
<dbReference type="PROSITE" id="PS51462">
    <property type="entry name" value="NUDIX"/>
    <property type="match status" value="1"/>
</dbReference>
<evidence type="ECO:0000259" key="5">
    <source>
        <dbReference type="PROSITE" id="PS51462"/>
    </source>
</evidence>
<dbReference type="AlphaFoldDB" id="A0A0F5FW52"/>
<dbReference type="InterPro" id="IPR015797">
    <property type="entry name" value="NUDIX_hydrolase-like_dom_sf"/>
</dbReference>
<comment type="caution">
    <text evidence="6">The sequence shown here is derived from an EMBL/GenBank/DDBJ whole genome shotgun (WGS) entry which is preliminary data.</text>
</comment>
<dbReference type="STRING" id="443610.VE25_04100"/>
<dbReference type="SUPFAM" id="SSF55811">
    <property type="entry name" value="Nudix"/>
    <property type="match status" value="1"/>
</dbReference>
<comment type="cofactor">
    <cofactor evidence="1">
        <name>Mg(2+)</name>
        <dbReference type="ChEBI" id="CHEBI:18420"/>
    </cofactor>
</comment>
<dbReference type="CDD" id="cd04666">
    <property type="entry name" value="NUDIX_DIPP2_like_Nudt4"/>
    <property type="match status" value="1"/>
</dbReference>
<keyword evidence="3" id="KW-0378">Hydrolase</keyword>
<keyword evidence="7" id="KW-1185">Reference proteome</keyword>
<dbReference type="Pfam" id="PF00293">
    <property type="entry name" value="NUDIX"/>
    <property type="match status" value="1"/>
</dbReference>
<evidence type="ECO:0000256" key="1">
    <source>
        <dbReference type="ARBA" id="ARBA00001946"/>
    </source>
</evidence>
<dbReference type="PANTHER" id="PTHR12629:SF0">
    <property type="entry name" value="DIPHOSPHOINOSITOL-POLYPHOSPHATE DIPHOSPHATASE"/>
    <property type="match status" value="1"/>
</dbReference>
<organism evidence="6 7">
    <name type="scientific">Devosia geojensis</name>
    <dbReference type="NCBI Taxonomy" id="443610"/>
    <lineage>
        <taxon>Bacteria</taxon>
        <taxon>Pseudomonadati</taxon>
        <taxon>Pseudomonadota</taxon>
        <taxon>Alphaproteobacteria</taxon>
        <taxon>Hyphomicrobiales</taxon>
        <taxon>Devosiaceae</taxon>
        <taxon>Devosia</taxon>
    </lineage>
</organism>
<proteinExistence type="predicted"/>
<dbReference type="GO" id="GO:0016462">
    <property type="term" value="F:pyrophosphatase activity"/>
    <property type="evidence" value="ECO:0007669"/>
    <property type="project" value="InterPro"/>
</dbReference>
<accession>A0A0F5FW52</accession>
<dbReference type="PATRIC" id="fig|443610.3.peg.3301"/>
<dbReference type="GO" id="GO:0046872">
    <property type="term" value="F:metal ion binding"/>
    <property type="evidence" value="ECO:0007669"/>
    <property type="project" value="UniProtKB-KW"/>
</dbReference>
<evidence type="ECO:0000256" key="4">
    <source>
        <dbReference type="ARBA" id="ARBA00022842"/>
    </source>
</evidence>
<reference evidence="6 7" key="1">
    <citation type="submission" date="2015-03" db="EMBL/GenBank/DDBJ databases">
        <authorList>
            <person name="Hassan Y.I."/>
            <person name="Lepp D."/>
            <person name="Li X.-Z."/>
            <person name="Zhou T."/>
        </authorList>
    </citation>
    <scope>NUCLEOTIDE SEQUENCE [LARGE SCALE GENOMIC DNA]</scope>
    <source>
        <strain evidence="6 7">BD-c194</strain>
    </source>
</reference>
<evidence type="ECO:0000313" key="7">
    <source>
        <dbReference type="Proteomes" id="UP000033632"/>
    </source>
</evidence>
<dbReference type="Gene3D" id="3.90.79.10">
    <property type="entry name" value="Nucleoside Triphosphate Pyrophosphohydrolase"/>
    <property type="match status" value="1"/>
</dbReference>
<protein>
    <recommendedName>
        <fullName evidence="5">Nudix hydrolase domain-containing protein</fullName>
    </recommendedName>
</protein>
<dbReference type="InterPro" id="IPR000086">
    <property type="entry name" value="NUDIX_hydrolase_dom"/>
</dbReference>
<sequence>MRNLFALHGQGPCERQSGALPYRMIDGKASYLLITSRRSARWMFPKGGIMRGKTPWESAAQEALEEAGIEGEVETTPIGSYRGAMNDENQTPVIVDIYPLRVDLEHDEWREKHQRQRRWVSIEEAQCLLDDPEKLAIATALERRLHQPAGMVRQAAH</sequence>
<dbReference type="InterPro" id="IPR047198">
    <property type="entry name" value="DDP-like_NUDIX"/>
</dbReference>
<gene>
    <name evidence="6" type="ORF">VE25_04100</name>
</gene>
<keyword evidence="4" id="KW-0460">Magnesium</keyword>
<dbReference type="PANTHER" id="PTHR12629">
    <property type="entry name" value="DIPHOSPHOINOSITOL POLYPHOSPHATE PHOSPHOHYDROLASE"/>
    <property type="match status" value="1"/>
</dbReference>
<evidence type="ECO:0000256" key="3">
    <source>
        <dbReference type="ARBA" id="ARBA00022801"/>
    </source>
</evidence>